<keyword evidence="3" id="KW-1185">Reference proteome</keyword>
<dbReference type="PANTHER" id="PTHR21597">
    <property type="entry name" value="THO2 PROTEIN"/>
    <property type="match status" value="1"/>
</dbReference>
<reference evidence="2 3" key="3">
    <citation type="journal article" date="2016" name="Sci. Rep.">
        <title>Genome-wide diversity and gene expression profiling of Babesia microti isolates identify polymorphic genes that mediate host-pathogen interactions.</title>
        <authorList>
            <person name="Silva J.C."/>
            <person name="Cornillot E."/>
            <person name="McCracken C."/>
            <person name="Usmani-Brown S."/>
            <person name="Dwivedi A."/>
            <person name="Ifeonu O.O."/>
            <person name="Crabtree J."/>
            <person name="Gotia H.T."/>
            <person name="Virji A.Z."/>
            <person name="Reynes C."/>
            <person name="Colinge J."/>
            <person name="Kumar V."/>
            <person name="Lawres L."/>
            <person name="Pazzi J.E."/>
            <person name="Pablo J.V."/>
            <person name="Hung C."/>
            <person name="Brancato J."/>
            <person name="Kumari P."/>
            <person name="Orvis J."/>
            <person name="Tretina K."/>
            <person name="Chibucos M."/>
            <person name="Ott S."/>
            <person name="Sadzewicz L."/>
            <person name="Sengamalay N."/>
            <person name="Shetty A.C."/>
            <person name="Su Q."/>
            <person name="Tallon L."/>
            <person name="Fraser C.M."/>
            <person name="Frutos R."/>
            <person name="Molina D.M."/>
            <person name="Krause P.J."/>
            <person name="Ben Mamoun C."/>
        </authorList>
    </citation>
    <scope>NUCLEOTIDE SEQUENCE [LARGE SCALE GENOMIC DNA]</scope>
    <source>
        <strain evidence="2 3">RI</strain>
    </source>
</reference>
<dbReference type="OrthoDB" id="29024at2759"/>
<proteinExistence type="predicted"/>
<evidence type="ECO:0000313" key="3">
    <source>
        <dbReference type="Proteomes" id="UP000002899"/>
    </source>
</evidence>
<dbReference type="Proteomes" id="UP000002899">
    <property type="component" value="Chromosome IV"/>
</dbReference>
<gene>
    <name evidence="2" type="ORF">BmR1_04g07340</name>
</gene>
<dbReference type="KEGG" id="bmic:BmR1_04g07340"/>
<dbReference type="RefSeq" id="XP_012650067.1">
    <property type="nucleotide sequence ID" value="XM_012794613.1"/>
</dbReference>
<sequence>MASQPSDSDNLFLLVYEIVSKVNKGDKGFAEILNELYRLNPSCTLILNALTTYHLEHSNDPEFNSKDFGDLLCAFQSNGILNSSDIIANFDPHKLDSFGYSKGLFSIAIKEKTKKFYTLNIYNLWRENPKGFNSVYYALTHFPDEIPYLTSKYFLCPRKLLMLSLIVLSDNINEIDTEDILELQLFKFITKFTPELITSIVCIRSTCKSASQDHPWLPPSWWRLLAILAIHNLIDVYQLYKIISPNEEELNSLTCTIGKVNSPGNKPISSLLSSSNCNSISNSQSAMPITGCDDHYRLFVYKGWRLSSALVGVDYEDWGFANTQSPITDSTSCDANIARLYTCSMPKFQLLGHLHSEFIANDSYKMKQLPKIYNGHFNYYILQGLATKLNKLISLPIHDVVLKMITMTLKEIGGNLSLLPHQYINFLNFLINNSTSIPQSQMDTIIVNSLFPSLILSTRGNVQPGDLIWDLISTFPSWRRYHLYSTFEKKWLKNSISYDDNDINLSIVSNTHNEYKKSYRGILKRVTSSLTSTNSSSSTSKKVSARATVSTVSGIAAVDPWAIVQTGLFQAETFPNLIPSVVETGKYLPKLTLDIYFKYIVKSMADSKLLKVIHGELAGRLFKRHFNADIEPLLLFLTEKLIETSKNATFGNQPIQILEYLSKFITFGANLAILPPTEALTIEQILCQAGGPLLAAESLSIGNLRGDEGECKSKIRLRKGLDNGNLIQIIQNILKKLLYESLYDWDVTTVSIDSLNKFVDTINETLKTLDLLQQQQTMEQRLKKFDESFASYLNDKSQTKSENVIYKYELLNNFNAPDIYYPESLYDSIISRLDTLNIKKKNKRYAVFRESLLAEKETMSNHYNLVEDKKLILNIWENGGHTATISLVTYISKRLFISELDTLFCSKLVWYLCDKKAPGFNFWEFTNMWTRGLLMLISNTTQKEASLLALFVRLVMEPLSKLVIDEHTYFTMISDNPAFSKRLPPNYTTNQHDNSSITNMHMNIDNDDIEYPKFEEFLTGMKRWETRILRVLSTPLQLMTNKGSDDCCISWVESKSAVLFLSRLQGIFPTNHQVAECLQFGLENLENFAKSKDWKDIKVAASTLRKRACQCSYL</sequence>
<organism evidence="2 3">
    <name type="scientific">Babesia microti (strain RI)</name>
    <dbReference type="NCBI Taxonomy" id="1133968"/>
    <lineage>
        <taxon>Eukaryota</taxon>
        <taxon>Sar</taxon>
        <taxon>Alveolata</taxon>
        <taxon>Apicomplexa</taxon>
        <taxon>Aconoidasida</taxon>
        <taxon>Piroplasmida</taxon>
        <taxon>Babesiidae</taxon>
        <taxon>Babesia</taxon>
    </lineage>
</organism>
<dbReference type="InterPro" id="IPR040007">
    <property type="entry name" value="Tho2"/>
</dbReference>
<dbReference type="GO" id="GO:0006397">
    <property type="term" value="P:mRNA processing"/>
    <property type="evidence" value="ECO:0007669"/>
    <property type="project" value="InterPro"/>
</dbReference>
<dbReference type="GO" id="GO:0000445">
    <property type="term" value="C:THO complex part of transcription export complex"/>
    <property type="evidence" value="ECO:0007669"/>
    <property type="project" value="TreeGrafter"/>
</dbReference>
<dbReference type="AlphaFoldDB" id="I7I9U7"/>
<protein>
    <submittedName>
        <fullName evidence="2">Transcription factor/nuclear export subunit protein 2</fullName>
    </submittedName>
</protein>
<evidence type="ECO:0000313" key="2">
    <source>
        <dbReference type="EMBL" id="CCF75659.1"/>
    </source>
</evidence>
<dbReference type="GO" id="GO:0006406">
    <property type="term" value="P:mRNA export from nucleus"/>
    <property type="evidence" value="ECO:0007669"/>
    <property type="project" value="InterPro"/>
</dbReference>
<dbReference type="InterPro" id="IPR021418">
    <property type="entry name" value="THO_THOC2_C"/>
</dbReference>
<evidence type="ECO:0000259" key="1">
    <source>
        <dbReference type="Pfam" id="PF11262"/>
    </source>
</evidence>
<dbReference type="GO" id="GO:0003729">
    <property type="term" value="F:mRNA binding"/>
    <property type="evidence" value="ECO:0007669"/>
    <property type="project" value="TreeGrafter"/>
</dbReference>
<dbReference type="GeneID" id="24426111"/>
<feature type="domain" description="THO complex subunitTHOC2 C-terminal" evidence="1">
    <location>
        <begin position="813"/>
        <end position="1105"/>
    </location>
</feature>
<dbReference type="VEuPathDB" id="PiroplasmaDB:BmR1_04g07340"/>
<dbReference type="Pfam" id="PF11262">
    <property type="entry name" value="Tho2"/>
    <property type="match status" value="1"/>
</dbReference>
<dbReference type="EMBL" id="LN871599">
    <property type="protein sequence ID" value="CCF75659.1"/>
    <property type="molecule type" value="Genomic_DNA"/>
</dbReference>
<accession>I7I9U7</accession>
<reference evidence="2 3" key="2">
    <citation type="journal article" date="2013" name="PLoS ONE">
        <title>Whole genome mapping and re-organization of the nuclear and mitochondrial genomes of Babesia microti isolates.</title>
        <authorList>
            <person name="Cornillot E."/>
            <person name="Dassouli A."/>
            <person name="Garg A."/>
            <person name="Pachikara N."/>
            <person name="Randazzo S."/>
            <person name="Depoix D."/>
            <person name="Carcy B."/>
            <person name="Delbecq S."/>
            <person name="Frutos R."/>
            <person name="Silva J.C."/>
            <person name="Sutton R."/>
            <person name="Krause P.J."/>
            <person name="Mamoun C.B."/>
        </authorList>
    </citation>
    <scope>NUCLEOTIDE SEQUENCE [LARGE SCALE GENOMIC DNA]</scope>
    <source>
        <strain evidence="2 3">RI</strain>
    </source>
</reference>
<dbReference type="PANTHER" id="PTHR21597:SF0">
    <property type="entry name" value="THO COMPLEX SUBUNIT 2"/>
    <property type="match status" value="1"/>
</dbReference>
<name>I7I9U7_BABMR</name>
<reference evidence="2 3" key="1">
    <citation type="journal article" date="2012" name="Nucleic Acids Res.">
        <title>Sequencing of the smallest Apicomplexan genome from the human pathogen Babesia microti.</title>
        <authorList>
            <person name="Cornillot E."/>
            <person name="Hadj-Kaddour K."/>
            <person name="Dassouli A."/>
            <person name="Noel B."/>
            <person name="Ranwez V."/>
            <person name="Vacherie B."/>
            <person name="Augagneur Y."/>
            <person name="Bres V."/>
            <person name="Duclos A."/>
            <person name="Randazzo S."/>
            <person name="Carcy B."/>
            <person name="Debierre-Grockiego F."/>
            <person name="Delbecq S."/>
            <person name="Moubri-Menage K."/>
            <person name="Shams-Eldin H."/>
            <person name="Usmani-Brown S."/>
            <person name="Bringaud F."/>
            <person name="Wincker P."/>
            <person name="Vivares C.P."/>
            <person name="Schwarz R.T."/>
            <person name="Schetters T.P."/>
            <person name="Krause P.J."/>
            <person name="Gorenflot A."/>
            <person name="Berry V."/>
            <person name="Barbe V."/>
            <person name="Ben Mamoun C."/>
        </authorList>
    </citation>
    <scope>NUCLEOTIDE SEQUENCE [LARGE SCALE GENOMIC DNA]</scope>
    <source>
        <strain evidence="2 3">RI</strain>
    </source>
</reference>